<proteinExistence type="predicted"/>
<sequence>AEAEAKFIVKLYKQEGQKAIDLALKLSRKSYYKAEEIPITIAFDVYNPEVTETLVAQTTRFPAGVVGTSEEIIRKEIANGLELGESIDKLRKRVTGRLGPTYIKNRAEMIARSETIYASNAGAELGYMQSGVVEGKKWLTAVDERTCNLCLDMDGRTAILGSTFDIESLKEDYGWKFDYSEGEMPFPPLHPRCR</sequence>
<evidence type="ECO:0000259" key="1">
    <source>
        <dbReference type="Pfam" id="PF04233"/>
    </source>
</evidence>
<name>X1W349_9ZZZZ</name>
<gene>
    <name evidence="2" type="ORF">S12H4_57904</name>
</gene>
<organism evidence="2">
    <name type="scientific">marine sediment metagenome</name>
    <dbReference type="NCBI Taxonomy" id="412755"/>
    <lineage>
        <taxon>unclassified sequences</taxon>
        <taxon>metagenomes</taxon>
        <taxon>ecological metagenomes</taxon>
    </lineage>
</organism>
<dbReference type="Pfam" id="PF04233">
    <property type="entry name" value="Phage_Mu_F"/>
    <property type="match status" value="1"/>
</dbReference>
<evidence type="ECO:0000313" key="2">
    <source>
        <dbReference type="EMBL" id="GAJ24835.1"/>
    </source>
</evidence>
<feature type="non-terminal residue" evidence="2">
    <location>
        <position position="1"/>
    </location>
</feature>
<accession>X1W349</accession>
<dbReference type="AlphaFoldDB" id="X1W349"/>
<comment type="caution">
    <text evidence="2">The sequence shown here is derived from an EMBL/GenBank/DDBJ whole genome shotgun (WGS) entry which is preliminary data.</text>
</comment>
<dbReference type="InterPro" id="IPR006528">
    <property type="entry name" value="Phage_head_morphogenesis_dom"/>
</dbReference>
<feature type="non-terminal residue" evidence="2">
    <location>
        <position position="194"/>
    </location>
</feature>
<reference evidence="2" key="1">
    <citation type="journal article" date="2014" name="Front. Microbiol.">
        <title>High frequency of phylogenetically diverse reductive dehalogenase-homologous genes in deep subseafloor sedimentary metagenomes.</title>
        <authorList>
            <person name="Kawai M."/>
            <person name="Futagami T."/>
            <person name="Toyoda A."/>
            <person name="Takaki Y."/>
            <person name="Nishi S."/>
            <person name="Hori S."/>
            <person name="Arai W."/>
            <person name="Tsubouchi T."/>
            <person name="Morono Y."/>
            <person name="Uchiyama I."/>
            <person name="Ito T."/>
            <person name="Fujiyama A."/>
            <person name="Inagaki F."/>
            <person name="Takami H."/>
        </authorList>
    </citation>
    <scope>NUCLEOTIDE SEQUENCE</scope>
    <source>
        <strain evidence="2">Expedition CK06-06</strain>
    </source>
</reference>
<dbReference type="EMBL" id="BARW01037520">
    <property type="protein sequence ID" value="GAJ24835.1"/>
    <property type="molecule type" value="Genomic_DNA"/>
</dbReference>
<protein>
    <recommendedName>
        <fullName evidence="1">Phage head morphogenesis domain-containing protein</fullName>
    </recommendedName>
</protein>
<feature type="domain" description="Phage head morphogenesis" evidence="1">
    <location>
        <begin position="72"/>
        <end position="194"/>
    </location>
</feature>